<dbReference type="AlphaFoldDB" id="H8FR68"/>
<dbReference type="STRING" id="1150626.PHAMO_210367"/>
<evidence type="ECO:0000313" key="3">
    <source>
        <dbReference type="Proteomes" id="UP000004169"/>
    </source>
</evidence>
<organism evidence="2 3">
    <name type="scientific">Magnetospirillum molischianum DSM 120</name>
    <dbReference type="NCBI Taxonomy" id="1150626"/>
    <lineage>
        <taxon>Bacteria</taxon>
        <taxon>Pseudomonadati</taxon>
        <taxon>Pseudomonadota</taxon>
        <taxon>Alphaproteobacteria</taxon>
        <taxon>Rhodospirillales</taxon>
        <taxon>Rhodospirillaceae</taxon>
        <taxon>Magnetospirillum</taxon>
    </lineage>
</organism>
<protein>
    <submittedName>
        <fullName evidence="2">Neurosporene and anhydrorhodovibrin hydratase</fullName>
    </submittedName>
</protein>
<evidence type="ECO:0000256" key="1">
    <source>
        <dbReference type="SAM" id="MobiDB-lite"/>
    </source>
</evidence>
<reference evidence="2 3" key="1">
    <citation type="journal article" date="2012" name="J. Bacteriol.">
        <title>Draft Genome Sequence of the Purple Photosynthetic Bacterium Phaeospirillum molischianum DSM120, a Particularly Versatile Bacterium.</title>
        <authorList>
            <person name="Duquesne K."/>
            <person name="Prima V."/>
            <person name="Ji B."/>
            <person name="Rouy Z."/>
            <person name="Medigue C."/>
            <person name="Talla E."/>
            <person name="Sturgis J.N."/>
        </authorList>
    </citation>
    <scope>NUCLEOTIDE SEQUENCE [LARGE SCALE GENOMIC DNA]</scope>
    <source>
        <strain evidence="3">DSM120</strain>
    </source>
</reference>
<gene>
    <name evidence="2" type="primary">crtC</name>
    <name evidence="2" type="ORF">PHAMO_210367</name>
</gene>
<evidence type="ECO:0000313" key="2">
    <source>
        <dbReference type="EMBL" id="CCG40856.1"/>
    </source>
</evidence>
<dbReference type="eggNOG" id="COG5621">
    <property type="taxonomic scope" value="Bacteria"/>
</dbReference>
<dbReference type="Proteomes" id="UP000004169">
    <property type="component" value="Unassembled WGS sequence"/>
</dbReference>
<sequence>MNTIGLRPSGKMRPSHQAAGGDRLAAMDGLDSYPSDGKIGGGMIRPSELGSSDPGPLPCGRSFVQGSGQTGNVPLGVAGDRGPRFDRQIPRSGYSWWYIDALSDDGQHGLTLIFFIGSVFSPYYAWARRRGGGAAEPLDHCSVNVCLYGAAGKRWSMTERNRNAVHRSTDTLVIGPSALRWTGNALEIRLSERTFPLPGRIQGTIRVHPRALTGHSVRLDGPGEHFWSPLAPESRVEVELNHPDLRWSGPGYFDTNSGIVPLEKSFVRWTWSRAPLKDGTAILYDVTRRDGSDLAVALRIGHDGKVEESDSPPVADLPRGVWGVDRATRADSGHAAQLAEILEDTPFYTRSMVETRLFGEEVTGFHESLCLDRFRTGWVQALLPFRMPRRFR</sequence>
<accession>H8FR68</accession>
<dbReference type="CDD" id="cd21471">
    <property type="entry name" value="CrtC-like"/>
    <property type="match status" value="1"/>
</dbReference>
<keyword evidence="3" id="KW-1185">Reference proteome</keyword>
<dbReference type="SUPFAM" id="SSF159245">
    <property type="entry name" value="AttH-like"/>
    <property type="match status" value="1"/>
</dbReference>
<dbReference type="EMBL" id="CAHP01000014">
    <property type="protein sequence ID" value="CCG40856.1"/>
    <property type="molecule type" value="Genomic_DNA"/>
</dbReference>
<feature type="region of interest" description="Disordered" evidence="1">
    <location>
        <begin position="1"/>
        <end position="21"/>
    </location>
</feature>
<comment type="caution">
    <text evidence="2">The sequence shown here is derived from an EMBL/GenBank/DDBJ whole genome shotgun (WGS) entry which is preliminary data.</text>
</comment>
<proteinExistence type="predicted"/>
<name>H8FR68_MAGML</name>